<feature type="non-terminal residue" evidence="2">
    <location>
        <position position="387"/>
    </location>
</feature>
<reference evidence="3" key="1">
    <citation type="submission" date="2022-10" db="EMBL/GenBank/DDBJ databases">
        <title>Genome assembly of Pristionchus species.</title>
        <authorList>
            <person name="Yoshida K."/>
            <person name="Sommer R.J."/>
        </authorList>
    </citation>
    <scope>NUCLEOTIDE SEQUENCE [LARGE SCALE GENOMIC DNA]</scope>
    <source>
        <strain evidence="3">RS5460</strain>
    </source>
</reference>
<dbReference type="Gene3D" id="3.40.50.1110">
    <property type="entry name" value="SGNH hydrolase"/>
    <property type="match status" value="1"/>
</dbReference>
<dbReference type="Proteomes" id="UP001328107">
    <property type="component" value="Unassembled WGS sequence"/>
</dbReference>
<feature type="chain" id="PRO_5042907675" description="Lipase" evidence="1">
    <location>
        <begin position="16"/>
        <end position="387"/>
    </location>
</feature>
<evidence type="ECO:0000256" key="1">
    <source>
        <dbReference type="SAM" id="SignalP"/>
    </source>
</evidence>
<organism evidence="2 3">
    <name type="scientific">Pristionchus mayeri</name>
    <dbReference type="NCBI Taxonomy" id="1317129"/>
    <lineage>
        <taxon>Eukaryota</taxon>
        <taxon>Metazoa</taxon>
        <taxon>Ecdysozoa</taxon>
        <taxon>Nematoda</taxon>
        <taxon>Chromadorea</taxon>
        <taxon>Rhabditida</taxon>
        <taxon>Rhabditina</taxon>
        <taxon>Diplogasteromorpha</taxon>
        <taxon>Diplogasteroidea</taxon>
        <taxon>Neodiplogasteridae</taxon>
        <taxon>Pristionchus</taxon>
    </lineage>
</organism>
<dbReference type="InterPro" id="IPR001087">
    <property type="entry name" value="GDSL"/>
</dbReference>
<evidence type="ECO:0000313" key="2">
    <source>
        <dbReference type="EMBL" id="GMR55156.1"/>
    </source>
</evidence>
<evidence type="ECO:0000313" key="3">
    <source>
        <dbReference type="Proteomes" id="UP001328107"/>
    </source>
</evidence>
<keyword evidence="3" id="KW-1185">Reference proteome</keyword>
<dbReference type="InterPro" id="IPR038885">
    <property type="entry name" value="PLB1"/>
</dbReference>
<feature type="signal peptide" evidence="1">
    <location>
        <begin position="1"/>
        <end position="15"/>
    </location>
</feature>
<protein>
    <recommendedName>
        <fullName evidence="4">Lipase</fullName>
    </recommendedName>
</protein>
<dbReference type="PANTHER" id="PTHR21325:SF31">
    <property type="entry name" value="GH22081P-RELATED"/>
    <property type="match status" value="1"/>
</dbReference>
<dbReference type="InterPro" id="IPR036514">
    <property type="entry name" value="SGNH_hydro_sf"/>
</dbReference>
<comment type="caution">
    <text evidence="2">The sequence shown here is derived from an EMBL/GenBank/DDBJ whole genome shotgun (WGS) entry which is preliminary data.</text>
</comment>
<keyword evidence="1" id="KW-0732">Signal</keyword>
<dbReference type="EMBL" id="BTRK01000005">
    <property type="protein sequence ID" value="GMR55156.1"/>
    <property type="molecule type" value="Genomic_DNA"/>
</dbReference>
<dbReference type="PANTHER" id="PTHR21325">
    <property type="entry name" value="PHOSPHOLIPASE B, PLB1"/>
    <property type="match status" value="1"/>
</dbReference>
<feature type="non-terminal residue" evidence="2">
    <location>
        <position position="1"/>
    </location>
</feature>
<dbReference type="FunFam" id="3.40.50.1110:FF:000017">
    <property type="entry name" value="Protein CBG05119"/>
    <property type="match status" value="1"/>
</dbReference>
<gene>
    <name evidence="2" type="ORF">PMAYCL1PPCAC_25351</name>
</gene>
<accession>A0AAN5I9N9</accession>
<dbReference type="CDD" id="cd01824">
    <property type="entry name" value="Phospholipase_B_like"/>
    <property type="match status" value="1"/>
</dbReference>
<proteinExistence type="predicted"/>
<dbReference type="AlphaFoldDB" id="A0AAN5I9N9"/>
<dbReference type="Pfam" id="PF00657">
    <property type="entry name" value="Lipase_GDSL"/>
    <property type="match status" value="1"/>
</dbReference>
<dbReference type="InterPro" id="IPR035547">
    <property type="entry name" value="Phospholipase_B"/>
</dbReference>
<sequence>VIFLCALFSAAAGDAADFGVPGWSCDADLMKKSKSVPKSVHSLRPADIDIVGAIGDSMTAANGAGAEENDILGVAIQYRGLTFSVGGDKTLDEHITMANILKKFNPNLFGFSIRTGSANVWETAKLNAGIPGAHSWEMEEQANDLVRRIKEHPEVDYKNQWKLIHIFIGANDVCRWCVHQQDESADSYRDNIRKAVQVLQRELPKTIVVLTGIVDVGLLRKNAIERKCQVTHALECECVAMEAVTDQMLLDITAQYAQKEQELEDSGEFDTADDFTLAIQPYFEKVDDLYRNVRSWYYSVLVSIFPSLLSVFQPDGTPYMDFFAPDCFHFSAFGHSVAGKSLWNNMMEPVGSKSTANFTDISNPLLCPDASCPFIRTTKNSKDCNKY</sequence>
<name>A0AAN5I9N9_9BILA</name>
<dbReference type="GO" id="GO:0006644">
    <property type="term" value="P:phospholipid metabolic process"/>
    <property type="evidence" value="ECO:0007669"/>
    <property type="project" value="TreeGrafter"/>
</dbReference>
<dbReference type="SUPFAM" id="SSF52266">
    <property type="entry name" value="SGNH hydrolase"/>
    <property type="match status" value="1"/>
</dbReference>
<evidence type="ECO:0008006" key="4">
    <source>
        <dbReference type="Google" id="ProtNLM"/>
    </source>
</evidence>
<dbReference type="GO" id="GO:0004620">
    <property type="term" value="F:phospholipase activity"/>
    <property type="evidence" value="ECO:0007669"/>
    <property type="project" value="InterPro"/>
</dbReference>